<evidence type="ECO:0000256" key="1">
    <source>
        <dbReference type="ARBA" id="ARBA00012528"/>
    </source>
</evidence>
<dbReference type="Proteomes" id="UP001501757">
    <property type="component" value="Unassembled WGS sequence"/>
</dbReference>
<evidence type="ECO:0000256" key="3">
    <source>
        <dbReference type="SAM" id="Phobius"/>
    </source>
</evidence>
<sequence>MNGITAFTVDITTLALARGIVQMMLGGLLLYLGSRHSDARDARWWAIGFFVNGLSLFVFPFALPAAWEPPRVILNHLTLGASSLFFLIGFWKFGQQPVRPWLLVLLMLFPIVSLTAWEYLWPNARYRILFTAAGQILYLFLLQHSLSHPPREEIARLYKRLRYAVVVYILVYIWSYASIAEILPTTARLTLGYHRSIFSVASLLYMLTLAVGCLTLQFAMLAARNADLARIDWLTGLLNRRGFFNALQLKQQGQRNHSPTSIVAIDIDHFKSINDRYGHACGDLVLQDFSQQLQAHAGNGRLIARMGGEEFLIVMDEDLNAAATLAEEIRKALEQRSLVTSDGITLRVTVSIGIHQVGTAESIEKALINADQALYTAKENGRNQVVCWSFRDLPADQRHYRADSRMRAHQPQNS</sequence>
<dbReference type="PANTHER" id="PTHR45138:SF9">
    <property type="entry name" value="DIGUANYLATE CYCLASE DGCM-RELATED"/>
    <property type="match status" value="1"/>
</dbReference>
<feature type="transmembrane region" description="Helical" evidence="3">
    <location>
        <begin position="101"/>
        <end position="120"/>
    </location>
</feature>
<dbReference type="SMART" id="SM00267">
    <property type="entry name" value="GGDEF"/>
    <property type="match status" value="1"/>
</dbReference>
<dbReference type="CDD" id="cd01949">
    <property type="entry name" value="GGDEF"/>
    <property type="match status" value="1"/>
</dbReference>
<dbReference type="PROSITE" id="PS50887">
    <property type="entry name" value="GGDEF"/>
    <property type="match status" value="1"/>
</dbReference>
<feature type="domain" description="GGDEF" evidence="4">
    <location>
        <begin position="258"/>
        <end position="390"/>
    </location>
</feature>
<comment type="caution">
    <text evidence="5">The sequence shown here is derived from an EMBL/GenBank/DDBJ whole genome shotgun (WGS) entry which is preliminary data.</text>
</comment>
<keyword evidence="3" id="KW-1133">Transmembrane helix</keyword>
<proteinExistence type="predicted"/>
<dbReference type="Pfam" id="PF00990">
    <property type="entry name" value="GGDEF"/>
    <property type="match status" value="1"/>
</dbReference>
<dbReference type="InterPro" id="IPR029787">
    <property type="entry name" value="Nucleotide_cyclase"/>
</dbReference>
<name>A0ABN0X7R4_9ALTE</name>
<dbReference type="NCBIfam" id="TIGR00254">
    <property type="entry name" value="GGDEF"/>
    <property type="match status" value="1"/>
</dbReference>
<feature type="transmembrane region" description="Helical" evidence="3">
    <location>
        <begin position="163"/>
        <end position="183"/>
    </location>
</feature>
<protein>
    <recommendedName>
        <fullName evidence="1">diguanylate cyclase</fullName>
        <ecNumber evidence="1">2.7.7.65</ecNumber>
    </recommendedName>
</protein>
<dbReference type="InterPro" id="IPR043128">
    <property type="entry name" value="Rev_trsase/Diguanyl_cyclase"/>
</dbReference>
<accession>A0ABN0X7R4</accession>
<feature type="transmembrane region" description="Helical" evidence="3">
    <location>
        <begin position="12"/>
        <end position="32"/>
    </location>
</feature>
<dbReference type="EC" id="2.7.7.65" evidence="1"/>
<dbReference type="RefSeq" id="WP_343844887.1">
    <property type="nucleotide sequence ID" value="NZ_BAAAEI010000012.1"/>
</dbReference>
<gene>
    <name evidence="5" type="ORF">GCM10009092_21890</name>
</gene>
<evidence type="ECO:0000313" key="6">
    <source>
        <dbReference type="Proteomes" id="UP001501757"/>
    </source>
</evidence>
<keyword evidence="3" id="KW-0812">Transmembrane</keyword>
<feature type="transmembrane region" description="Helical" evidence="3">
    <location>
        <begin position="203"/>
        <end position="223"/>
    </location>
</feature>
<feature type="transmembrane region" description="Helical" evidence="3">
    <location>
        <begin position="44"/>
        <end position="67"/>
    </location>
</feature>
<feature type="transmembrane region" description="Helical" evidence="3">
    <location>
        <begin position="73"/>
        <end position="94"/>
    </location>
</feature>
<keyword evidence="3" id="KW-0472">Membrane</keyword>
<organism evidence="5 6">
    <name type="scientific">Bowmanella denitrificans</name>
    <dbReference type="NCBI Taxonomy" id="366582"/>
    <lineage>
        <taxon>Bacteria</taxon>
        <taxon>Pseudomonadati</taxon>
        <taxon>Pseudomonadota</taxon>
        <taxon>Gammaproteobacteria</taxon>
        <taxon>Alteromonadales</taxon>
        <taxon>Alteromonadaceae</taxon>
        <taxon>Bowmanella</taxon>
    </lineage>
</organism>
<dbReference type="EMBL" id="BAAAEI010000012">
    <property type="protein sequence ID" value="GAA0357287.1"/>
    <property type="molecule type" value="Genomic_DNA"/>
</dbReference>
<dbReference type="InterPro" id="IPR000160">
    <property type="entry name" value="GGDEF_dom"/>
</dbReference>
<keyword evidence="6" id="KW-1185">Reference proteome</keyword>
<feature type="transmembrane region" description="Helical" evidence="3">
    <location>
        <begin position="126"/>
        <end position="142"/>
    </location>
</feature>
<dbReference type="Gene3D" id="3.30.70.270">
    <property type="match status" value="1"/>
</dbReference>
<dbReference type="PANTHER" id="PTHR45138">
    <property type="entry name" value="REGULATORY COMPONENTS OF SENSORY TRANSDUCTION SYSTEM"/>
    <property type="match status" value="1"/>
</dbReference>
<dbReference type="SUPFAM" id="SSF55073">
    <property type="entry name" value="Nucleotide cyclase"/>
    <property type="match status" value="1"/>
</dbReference>
<evidence type="ECO:0000259" key="4">
    <source>
        <dbReference type="PROSITE" id="PS50887"/>
    </source>
</evidence>
<evidence type="ECO:0000256" key="2">
    <source>
        <dbReference type="ARBA" id="ARBA00034247"/>
    </source>
</evidence>
<evidence type="ECO:0000313" key="5">
    <source>
        <dbReference type="EMBL" id="GAA0357287.1"/>
    </source>
</evidence>
<reference evidence="5 6" key="1">
    <citation type="journal article" date="2019" name="Int. J. Syst. Evol. Microbiol.">
        <title>The Global Catalogue of Microorganisms (GCM) 10K type strain sequencing project: providing services to taxonomists for standard genome sequencing and annotation.</title>
        <authorList>
            <consortium name="The Broad Institute Genomics Platform"/>
            <consortium name="The Broad Institute Genome Sequencing Center for Infectious Disease"/>
            <person name="Wu L."/>
            <person name="Ma J."/>
        </authorList>
    </citation>
    <scope>NUCLEOTIDE SEQUENCE [LARGE SCALE GENOMIC DNA]</scope>
    <source>
        <strain evidence="5 6">JCM 13378</strain>
    </source>
</reference>
<comment type="catalytic activity">
    <reaction evidence="2">
        <text>2 GTP = 3',3'-c-di-GMP + 2 diphosphate</text>
        <dbReference type="Rhea" id="RHEA:24898"/>
        <dbReference type="ChEBI" id="CHEBI:33019"/>
        <dbReference type="ChEBI" id="CHEBI:37565"/>
        <dbReference type="ChEBI" id="CHEBI:58805"/>
        <dbReference type="EC" id="2.7.7.65"/>
    </reaction>
</comment>
<dbReference type="InterPro" id="IPR050469">
    <property type="entry name" value="Diguanylate_Cyclase"/>
</dbReference>